<sequence length="82" mass="9771">MKMILFTDIYSKTLIAIYFICFFSKGILVIRNFKNEIKTNVFAPQLIFFDVDENKKVVKRIINSIVILQYILVFTVILINWF</sequence>
<evidence type="ECO:0000313" key="2">
    <source>
        <dbReference type="EMBL" id="CAH0994235.1"/>
    </source>
</evidence>
<gene>
    <name evidence="2" type="ORF">EMA8858_00344</name>
</gene>
<keyword evidence="3" id="KW-1185">Reference proteome</keyword>
<accession>A0ABN8EQW3</accession>
<evidence type="ECO:0000256" key="1">
    <source>
        <dbReference type="SAM" id="Phobius"/>
    </source>
</evidence>
<keyword evidence="1" id="KW-1133">Transmembrane helix</keyword>
<feature type="transmembrane region" description="Helical" evidence="1">
    <location>
        <begin position="61"/>
        <end position="81"/>
    </location>
</feature>
<dbReference type="EMBL" id="CAKLPY010000001">
    <property type="protein sequence ID" value="CAH0994235.1"/>
    <property type="molecule type" value="Genomic_DNA"/>
</dbReference>
<proteinExistence type="predicted"/>
<keyword evidence="1" id="KW-0472">Membrane</keyword>
<organism evidence="2 3">
    <name type="scientific">Emticicia aquatica</name>
    <dbReference type="NCBI Taxonomy" id="1681835"/>
    <lineage>
        <taxon>Bacteria</taxon>
        <taxon>Pseudomonadati</taxon>
        <taxon>Bacteroidota</taxon>
        <taxon>Cytophagia</taxon>
        <taxon>Cytophagales</taxon>
        <taxon>Leadbetterellaceae</taxon>
        <taxon>Emticicia</taxon>
    </lineage>
</organism>
<protein>
    <submittedName>
        <fullName evidence="2">Uncharacterized protein</fullName>
    </submittedName>
</protein>
<dbReference type="Proteomes" id="UP000837932">
    <property type="component" value="Unassembled WGS sequence"/>
</dbReference>
<reference evidence="2" key="1">
    <citation type="submission" date="2021-12" db="EMBL/GenBank/DDBJ databases">
        <authorList>
            <person name="Rodrigo-Torres L."/>
            <person name="Arahal R. D."/>
            <person name="Lucena T."/>
        </authorList>
    </citation>
    <scope>NUCLEOTIDE SEQUENCE</scope>
    <source>
        <strain evidence="2">CECT 8858</strain>
    </source>
</reference>
<keyword evidence="1" id="KW-0812">Transmembrane</keyword>
<feature type="transmembrane region" description="Helical" evidence="1">
    <location>
        <begin position="12"/>
        <end position="30"/>
    </location>
</feature>
<name>A0ABN8EQW3_9BACT</name>
<comment type="caution">
    <text evidence="2">The sequence shown here is derived from an EMBL/GenBank/DDBJ whole genome shotgun (WGS) entry which is preliminary data.</text>
</comment>
<evidence type="ECO:0000313" key="3">
    <source>
        <dbReference type="Proteomes" id="UP000837932"/>
    </source>
</evidence>